<feature type="compositionally biased region" description="Acidic residues" evidence="1">
    <location>
        <begin position="446"/>
        <end position="459"/>
    </location>
</feature>
<dbReference type="EMBL" id="KV878209">
    <property type="protein sequence ID" value="OJJ41842.1"/>
    <property type="molecule type" value="Genomic_DNA"/>
</dbReference>
<dbReference type="VEuPathDB" id="FungiDB:ASPWEDRAFT_48321"/>
<feature type="compositionally biased region" description="Polar residues" evidence="1">
    <location>
        <begin position="35"/>
        <end position="47"/>
    </location>
</feature>
<evidence type="ECO:0000313" key="2">
    <source>
        <dbReference type="EMBL" id="OJJ41842.1"/>
    </source>
</evidence>
<dbReference type="SUPFAM" id="SSF46689">
    <property type="entry name" value="Homeodomain-like"/>
    <property type="match status" value="1"/>
</dbReference>
<sequence length="788" mass="89283">MKASALYEPEEDEERSESDTEYKRAASKVPPSSPPIQSLRISSSVASAEQDESELVPRCSRGTRDEVFDDLRRSMKKESVEAYSKVLEDAASDIAPIPTNTSGESYNVTRNGIVTWTAREKEVLFNILDRKGKNGIKEIAKTIGTKSELEVQDHLKLLHKGLERQHLRDRHSRTVILGDIPATSEISEKCCRVLDNHAEFLSLEEQYSEDVAGRQKHHDAWIIDHEKAEEIDEQVRRQGNEVPTNSSVYLSASLLNMKRWIHLSHRFFMNAGGPRLEDNWVNVAFADETPSMTADAYGDFYSLAISVTRRLVQSSIFFAMSRLRNMRDTGNLKAKVVKPRDVKTALEVLNMKRDSSDFWVGLARRCSLEVADLRHKKGWNAVCMDHDEVEDVLSGKMSIDVMSERSVSQVRSGSRFRDRRSDNEDMDDNDDSHSDTNSRASAEPVTGEEEQPSDLEDEHAENVDQKSSGLEELQLWQLLGQRAPSQLESLVKDEEVSKTVRKPVGDRKTQQELVDWRDRTLYRSDWEEYGSDTFDLYEDLSENRRKRRRLCNSQRIGTDPAQSQQGSQQDFKMTLLNGDHDNTQPDAMDLDENPSSGPIAENETTENRDSELAENLPFDMDENGESGYNPHPAYDHISDQQAMEPEPEREESGSEAESYSDSLKLHLNPDREQTNPESKEEDHGSDADSASDSHLDSENDAKPNTSFEQSQPGHESESEYQSDSDNDVKPHTSPTRFKQESIKPNSDEEYTSDDSDDNVPADQRLVKTYSSDEDSGIPLYSRPLSPAD</sequence>
<dbReference type="GO" id="GO:0000500">
    <property type="term" value="C:RNA polymerase I upstream activating factor complex"/>
    <property type="evidence" value="ECO:0007669"/>
    <property type="project" value="InterPro"/>
</dbReference>
<dbReference type="GO" id="GO:0006361">
    <property type="term" value="P:transcription initiation at RNA polymerase I promoter"/>
    <property type="evidence" value="ECO:0007669"/>
    <property type="project" value="TreeGrafter"/>
</dbReference>
<dbReference type="AlphaFoldDB" id="A0A1L9S3V7"/>
<feature type="region of interest" description="Disordered" evidence="1">
    <location>
        <begin position="1"/>
        <end position="56"/>
    </location>
</feature>
<dbReference type="OrthoDB" id="2240312at2759"/>
<evidence type="ECO:0000256" key="1">
    <source>
        <dbReference type="SAM" id="MobiDB-lite"/>
    </source>
</evidence>
<accession>A0A1L9S3V7</accession>
<dbReference type="PANTHER" id="PTHR28079">
    <property type="entry name" value="RNA POLYMERASE I-SPECIFIC TRANSCRIPTION INITIATION FACTOR RRN5"/>
    <property type="match status" value="1"/>
</dbReference>
<name>A0A1L9S3V7_ASPWE</name>
<dbReference type="Proteomes" id="UP000184383">
    <property type="component" value="Unassembled WGS sequence"/>
</dbReference>
<feature type="compositionally biased region" description="Acidic residues" evidence="1">
    <location>
        <begin position="747"/>
        <end position="759"/>
    </location>
</feature>
<reference evidence="3" key="1">
    <citation type="journal article" date="2017" name="Genome Biol.">
        <title>Comparative genomics reveals high biological diversity and specific adaptations in the industrially and medically important fungal genus Aspergillus.</title>
        <authorList>
            <person name="de Vries R.P."/>
            <person name="Riley R."/>
            <person name="Wiebenga A."/>
            <person name="Aguilar-Osorio G."/>
            <person name="Amillis S."/>
            <person name="Uchima C.A."/>
            <person name="Anderluh G."/>
            <person name="Asadollahi M."/>
            <person name="Askin M."/>
            <person name="Barry K."/>
            <person name="Battaglia E."/>
            <person name="Bayram O."/>
            <person name="Benocci T."/>
            <person name="Braus-Stromeyer S.A."/>
            <person name="Caldana C."/>
            <person name="Canovas D."/>
            <person name="Cerqueira G.C."/>
            <person name="Chen F."/>
            <person name="Chen W."/>
            <person name="Choi C."/>
            <person name="Clum A."/>
            <person name="Dos Santos R.A."/>
            <person name="Damasio A.R."/>
            <person name="Diallinas G."/>
            <person name="Emri T."/>
            <person name="Fekete E."/>
            <person name="Flipphi M."/>
            <person name="Freyberg S."/>
            <person name="Gallo A."/>
            <person name="Gournas C."/>
            <person name="Habgood R."/>
            <person name="Hainaut M."/>
            <person name="Harispe M.L."/>
            <person name="Henrissat B."/>
            <person name="Hilden K.S."/>
            <person name="Hope R."/>
            <person name="Hossain A."/>
            <person name="Karabika E."/>
            <person name="Karaffa L."/>
            <person name="Karanyi Z."/>
            <person name="Krasevec N."/>
            <person name="Kuo A."/>
            <person name="Kusch H."/>
            <person name="LaButti K."/>
            <person name="Lagendijk E.L."/>
            <person name="Lapidus A."/>
            <person name="Levasseur A."/>
            <person name="Lindquist E."/>
            <person name="Lipzen A."/>
            <person name="Logrieco A.F."/>
            <person name="MacCabe A."/>
            <person name="Maekelae M.R."/>
            <person name="Malavazi I."/>
            <person name="Melin P."/>
            <person name="Meyer V."/>
            <person name="Mielnichuk N."/>
            <person name="Miskei M."/>
            <person name="Molnar A.P."/>
            <person name="Mule G."/>
            <person name="Ngan C.Y."/>
            <person name="Orejas M."/>
            <person name="Orosz E."/>
            <person name="Ouedraogo J.P."/>
            <person name="Overkamp K.M."/>
            <person name="Park H.-S."/>
            <person name="Perrone G."/>
            <person name="Piumi F."/>
            <person name="Punt P.J."/>
            <person name="Ram A.F."/>
            <person name="Ramon A."/>
            <person name="Rauscher S."/>
            <person name="Record E."/>
            <person name="Riano-Pachon D.M."/>
            <person name="Robert V."/>
            <person name="Roehrig J."/>
            <person name="Ruller R."/>
            <person name="Salamov A."/>
            <person name="Salih N.S."/>
            <person name="Samson R.A."/>
            <person name="Sandor E."/>
            <person name="Sanguinetti M."/>
            <person name="Schuetze T."/>
            <person name="Sepcic K."/>
            <person name="Shelest E."/>
            <person name="Sherlock G."/>
            <person name="Sophianopoulou V."/>
            <person name="Squina F.M."/>
            <person name="Sun H."/>
            <person name="Susca A."/>
            <person name="Todd R.B."/>
            <person name="Tsang A."/>
            <person name="Unkles S.E."/>
            <person name="van de Wiele N."/>
            <person name="van Rossen-Uffink D."/>
            <person name="Oliveira J.V."/>
            <person name="Vesth T.C."/>
            <person name="Visser J."/>
            <person name="Yu J.-H."/>
            <person name="Zhou M."/>
            <person name="Andersen M.R."/>
            <person name="Archer D.B."/>
            <person name="Baker S.E."/>
            <person name="Benoit I."/>
            <person name="Brakhage A.A."/>
            <person name="Braus G.H."/>
            <person name="Fischer R."/>
            <person name="Frisvad J.C."/>
            <person name="Goldman G.H."/>
            <person name="Houbraken J."/>
            <person name="Oakley B."/>
            <person name="Pocsi I."/>
            <person name="Scazzocchio C."/>
            <person name="Seiboth B."/>
            <person name="vanKuyk P.A."/>
            <person name="Wortman J."/>
            <person name="Dyer P.S."/>
            <person name="Grigoriev I.V."/>
        </authorList>
    </citation>
    <scope>NUCLEOTIDE SEQUENCE [LARGE SCALE GENOMIC DNA]</scope>
    <source>
        <strain evidence="3">DTO 134E9</strain>
    </source>
</reference>
<evidence type="ECO:0000313" key="3">
    <source>
        <dbReference type="Proteomes" id="UP000184383"/>
    </source>
</evidence>
<proteinExistence type="predicted"/>
<feature type="compositionally biased region" description="Polar residues" evidence="1">
    <location>
        <begin position="551"/>
        <end position="571"/>
    </location>
</feature>
<dbReference type="InterPro" id="IPR009057">
    <property type="entry name" value="Homeodomain-like_sf"/>
</dbReference>
<protein>
    <recommendedName>
        <fullName evidence="4">Myb-like domain-containing protein</fullName>
    </recommendedName>
</protein>
<dbReference type="CDD" id="cd00167">
    <property type="entry name" value="SANT"/>
    <property type="match status" value="1"/>
</dbReference>
<feature type="compositionally biased region" description="Basic and acidic residues" evidence="1">
    <location>
        <begin position="663"/>
        <end position="701"/>
    </location>
</feature>
<dbReference type="STRING" id="1073089.A0A1L9S3V7"/>
<dbReference type="GO" id="GO:0042790">
    <property type="term" value="P:nucleolar large rRNA transcription by RNA polymerase I"/>
    <property type="evidence" value="ECO:0007669"/>
    <property type="project" value="InterPro"/>
</dbReference>
<feature type="region of interest" description="Disordered" evidence="1">
    <location>
        <begin position="550"/>
        <end position="788"/>
    </location>
</feature>
<feature type="region of interest" description="Disordered" evidence="1">
    <location>
        <begin position="403"/>
        <end position="467"/>
    </location>
</feature>
<feature type="compositionally biased region" description="Polar residues" evidence="1">
    <location>
        <begin position="702"/>
        <end position="717"/>
    </location>
</feature>
<dbReference type="Gene3D" id="1.10.10.60">
    <property type="entry name" value="Homeodomain-like"/>
    <property type="match status" value="1"/>
</dbReference>
<dbReference type="GO" id="GO:0000182">
    <property type="term" value="F:rDNA binding"/>
    <property type="evidence" value="ECO:0007669"/>
    <property type="project" value="TreeGrafter"/>
</dbReference>
<dbReference type="GeneID" id="63752939"/>
<dbReference type="PANTHER" id="PTHR28079:SF1">
    <property type="entry name" value="RNA POLYMERASE I-SPECIFIC TRANSCRIPTION INITIATION FACTOR RRN5"/>
    <property type="match status" value="1"/>
</dbReference>
<dbReference type="InterPro" id="IPR001005">
    <property type="entry name" value="SANT/Myb"/>
</dbReference>
<dbReference type="RefSeq" id="XP_040695518.1">
    <property type="nucleotide sequence ID" value="XM_040837091.1"/>
</dbReference>
<dbReference type="InterPro" id="IPR039601">
    <property type="entry name" value="Rrn5"/>
</dbReference>
<dbReference type="GO" id="GO:0001181">
    <property type="term" value="F:RNA polymerase I general transcription initiation factor activity"/>
    <property type="evidence" value="ECO:0007669"/>
    <property type="project" value="TreeGrafter"/>
</dbReference>
<gene>
    <name evidence="2" type="ORF">ASPWEDRAFT_48321</name>
</gene>
<keyword evidence="3" id="KW-1185">Reference proteome</keyword>
<organism evidence="2 3">
    <name type="scientific">Aspergillus wentii DTO 134E9</name>
    <dbReference type="NCBI Taxonomy" id="1073089"/>
    <lineage>
        <taxon>Eukaryota</taxon>
        <taxon>Fungi</taxon>
        <taxon>Dikarya</taxon>
        <taxon>Ascomycota</taxon>
        <taxon>Pezizomycotina</taxon>
        <taxon>Eurotiomycetes</taxon>
        <taxon>Eurotiomycetidae</taxon>
        <taxon>Eurotiales</taxon>
        <taxon>Aspergillaceae</taxon>
        <taxon>Aspergillus</taxon>
        <taxon>Aspergillus subgen. Cremei</taxon>
    </lineage>
</organism>
<evidence type="ECO:0008006" key="4">
    <source>
        <dbReference type="Google" id="ProtNLM"/>
    </source>
</evidence>